<accession>A0AAD4BX22</accession>
<evidence type="ECO:0000313" key="3">
    <source>
        <dbReference type="Proteomes" id="UP001194468"/>
    </source>
</evidence>
<feature type="region of interest" description="Disordered" evidence="1">
    <location>
        <begin position="1"/>
        <end position="29"/>
    </location>
</feature>
<keyword evidence="3" id="KW-1185">Reference proteome</keyword>
<organism evidence="2 3">
    <name type="scientific">Boletus edulis BED1</name>
    <dbReference type="NCBI Taxonomy" id="1328754"/>
    <lineage>
        <taxon>Eukaryota</taxon>
        <taxon>Fungi</taxon>
        <taxon>Dikarya</taxon>
        <taxon>Basidiomycota</taxon>
        <taxon>Agaricomycotina</taxon>
        <taxon>Agaricomycetes</taxon>
        <taxon>Agaricomycetidae</taxon>
        <taxon>Boletales</taxon>
        <taxon>Boletineae</taxon>
        <taxon>Boletaceae</taxon>
        <taxon>Boletoideae</taxon>
        <taxon>Boletus</taxon>
    </lineage>
</organism>
<dbReference type="Gene3D" id="3.30.160.60">
    <property type="entry name" value="Classic Zinc Finger"/>
    <property type="match status" value="1"/>
</dbReference>
<dbReference type="AlphaFoldDB" id="A0AAD4BX22"/>
<proteinExistence type="predicted"/>
<reference evidence="2" key="2">
    <citation type="journal article" date="2020" name="Nat. Commun.">
        <title>Large-scale genome sequencing of mycorrhizal fungi provides insights into the early evolution of symbiotic traits.</title>
        <authorList>
            <person name="Miyauchi S."/>
            <person name="Kiss E."/>
            <person name="Kuo A."/>
            <person name="Drula E."/>
            <person name="Kohler A."/>
            <person name="Sanchez-Garcia M."/>
            <person name="Morin E."/>
            <person name="Andreopoulos B."/>
            <person name="Barry K.W."/>
            <person name="Bonito G."/>
            <person name="Buee M."/>
            <person name="Carver A."/>
            <person name="Chen C."/>
            <person name="Cichocki N."/>
            <person name="Clum A."/>
            <person name="Culley D."/>
            <person name="Crous P.W."/>
            <person name="Fauchery L."/>
            <person name="Girlanda M."/>
            <person name="Hayes R.D."/>
            <person name="Keri Z."/>
            <person name="LaButti K."/>
            <person name="Lipzen A."/>
            <person name="Lombard V."/>
            <person name="Magnuson J."/>
            <person name="Maillard F."/>
            <person name="Murat C."/>
            <person name="Nolan M."/>
            <person name="Ohm R.A."/>
            <person name="Pangilinan J."/>
            <person name="Pereira M.F."/>
            <person name="Perotto S."/>
            <person name="Peter M."/>
            <person name="Pfister S."/>
            <person name="Riley R."/>
            <person name="Sitrit Y."/>
            <person name="Stielow J.B."/>
            <person name="Szollosi G."/>
            <person name="Zifcakova L."/>
            <person name="Stursova M."/>
            <person name="Spatafora J.W."/>
            <person name="Tedersoo L."/>
            <person name="Vaario L.M."/>
            <person name="Yamada A."/>
            <person name="Yan M."/>
            <person name="Wang P."/>
            <person name="Xu J."/>
            <person name="Bruns T."/>
            <person name="Baldrian P."/>
            <person name="Vilgalys R."/>
            <person name="Dunand C."/>
            <person name="Henrissat B."/>
            <person name="Grigoriev I.V."/>
            <person name="Hibbett D."/>
            <person name="Nagy L.G."/>
            <person name="Martin F.M."/>
        </authorList>
    </citation>
    <scope>NUCLEOTIDE SEQUENCE</scope>
    <source>
        <strain evidence="2">BED1</strain>
    </source>
</reference>
<dbReference type="Proteomes" id="UP001194468">
    <property type="component" value="Unassembled WGS sequence"/>
</dbReference>
<dbReference type="EMBL" id="WHUW01000009">
    <property type="protein sequence ID" value="KAF8442272.1"/>
    <property type="molecule type" value="Genomic_DNA"/>
</dbReference>
<evidence type="ECO:0000256" key="1">
    <source>
        <dbReference type="SAM" id="MobiDB-lite"/>
    </source>
</evidence>
<comment type="caution">
    <text evidence="2">The sequence shown here is derived from an EMBL/GenBank/DDBJ whole genome shotgun (WGS) entry which is preliminary data.</text>
</comment>
<evidence type="ECO:0000313" key="2">
    <source>
        <dbReference type="EMBL" id="KAF8442272.1"/>
    </source>
</evidence>
<gene>
    <name evidence="2" type="ORF">L210DRAFT_3203324</name>
</gene>
<evidence type="ECO:0008006" key="4">
    <source>
        <dbReference type="Google" id="ProtNLM"/>
    </source>
</evidence>
<reference evidence="2" key="1">
    <citation type="submission" date="2019-10" db="EMBL/GenBank/DDBJ databases">
        <authorList>
            <consortium name="DOE Joint Genome Institute"/>
            <person name="Kuo A."/>
            <person name="Miyauchi S."/>
            <person name="Kiss E."/>
            <person name="Drula E."/>
            <person name="Kohler A."/>
            <person name="Sanchez-Garcia M."/>
            <person name="Andreopoulos B."/>
            <person name="Barry K.W."/>
            <person name="Bonito G."/>
            <person name="Buee M."/>
            <person name="Carver A."/>
            <person name="Chen C."/>
            <person name="Cichocki N."/>
            <person name="Clum A."/>
            <person name="Culley D."/>
            <person name="Crous P.W."/>
            <person name="Fauchery L."/>
            <person name="Girlanda M."/>
            <person name="Hayes R."/>
            <person name="Keri Z."/>
            <person name="LaButti K."/>
            <person name="Lipzen A."/>
            <person name="Lombard V."/>
            <person name="Magnuson J."/>
            <person name="Maillard F."/>
            <person name="Morin E."/>
            <person name="Murat C."/>
            <person name="Nolan M."/>
            <person name="Ohm R."/>
            <person name="Pangilinan J."/>
            <person name="Pereira M."/>
            <person name="Perotto S."/>
            <person name="Peter M."/>
            <person name="Riley R."/>
            <person name="Sitrit Y."/>
            <person name="Stielow B."/>
            <person name="Szollosi G."/>
            <person name="Zifcakova L."/>
            <person name="Stursova M."/>
            <person name="Spatafora J.W."/>
            <person name="Tedersoo L."/>
            <person name="Vaario L.-M."/>
            <person name="Yamada A."/>
            <person name="Yan M."/>
            <person name="Wang P."/>
            <person name="Xu J."/>
            <person name="Bruns T."/>
            <person name="Baldrian P."/>
            <person name="Vilgalys R."/>
            <person name="Henrissat B."/>
            <person name="Grigoriev I.V."/>
            <person name="Hibbett D."/>
            <person name="Nagy L.G."/>
            <person name="Martin F.M."/>
        </authorList>
    </citation>
    <scope>NUCLEOTIDE SEQUENCE</scope>
    <source>
        <strain evidence="2">BED1</strain>
    </source>
</reference>
<protein>
    <recommendedName>
        <fullName evidence="4">C2H2-type domain-containing protein</fullName>
    </recommendedName>
</protein>
<name>A0AAD4BX22_BOLED</name>
<sequence length="153" mass="17081">MEPELEAPGYKDAPWKVSETQNSPFGPTTPRKYSFKLTEMNFNDGFNEDDSCELVAIGLGLKQYYCGWTTNGVPCNTALLGQDVPLHLKTAHGANDTPRIECSWGNCGEVLNKGCLVRHVQEKHLEYRWPCPRCGAVFSRRGVMDTHRATCTA</sequence>